<dbReference type="EMBL" id="JARXHW010000120">
    <property type="protein sequence ID" value="MDQ8209699.1"/>
    <property type="molecule type" value="Genomic_DNA"/>
</dbReference>
<keyword evidence="2" id="KW-1185">Reference proteome</keyword>
<reference evidence="1 2" key="1">
    <citation type="submission" date="2023-04" db="EMBL/GenBank/DDBJ databases">
        <title>A novel bacteria isolated from coastal sediment.</title>
        <authorList>
            <person name="Liu X.-J."/>
            <person name="Du Z.-J."/>
        </authorList>
    </citation>
    <scope>NUCLEOTIDE SEQUENCE [LARGE SCALE GENOMIC DNA]</scope>
    <source>
        <strain evidence="1 2">SDUM461003</strain>
    </source>
</reference>
<comment type="caution">
    <text evidence="1">The sequence shown here is derived from an EMBL/GenBank/DDBJ whole genome shotgun (WGS) entry which is preliminary data.</text>
</comment>
<accession>A0ABU1AZX5</accession>
<dbReference type="PROSITE" id="PS51257">
    <property type="entry name" value="PROKAR_LIPOPROTEIN"/>
    <property type="match status" value="1"/>
</dbReference>
<organism evidence="1 2">
    <name type="scientific">Thalassobacterium maritimum</name>
    <dbReference type="NCBI Taxonomy" id="3041265"/>
    <lineage>
        <taxon>Bacteria</taxon>
        <taxon>Pseudomonadati</taxon>
        <taxon>Verrucomicrobiota</taxon>
        <taxon>Opitutia</taxon>
        <taxon>Puniceicoccales</taxon>
        <taxon>Coraliomargaritaceae</taxon>
        <taxon>Thalassobacterium</taxon>
    </lineage>
</organism>
<evidence type="ECO:0000313" key="1">
    <source>
        <dbReference type="EMBL" id="MDQ8209699.1"/>
    </source>
</evidence>
<gene>
    <name evidence="1" type="ORF">QEH52_19430</name>
</gene>
<name>A0ABU1AZX5_9BACT</name>
<evidence type="ECO:0000313" key="2">
    <source>
        <dbReference type="Proteomes" id="UP001225316"/>
    </source>
</evidence>
<dbReference type="Proteomes" id="UP001225316">
    <property type="component" value="Unassembled WGS sequence"/>
</dbReference>
<evidence type="ECO:0008006" key="3">
    <source>
        <dbReference type="Google" id="ProtNLM"/>
    </source>
</evidence>
<protein>
    <recommendedName>
        <fullName evidence="3">Lipoprotein</fullName>
    </recommendedName>
</protein>
<dbReference type="RefSeq" id="WP_308952617.1">
    <property type="nucleotide sequence ID" value="NZ_JARXHW010000120.1"/>
</dbReference>
<sequence length="122" mass="14157">MKNICILLLGVLTLVGCSRNRIPQLTEEEKNQIVADARVLLSKYTEQADIPENEWPDSFIRFEPVLVQQSYGSIVIIRYKFVSHESGFMIPRKEGMVLESDQSVGYEKLGDDLYYYWIPNEH</sequence>
<proteinExistence type="predicted"/>